<dbReference type="Proteomes" id="UP000509241">
    <property type="component" value="Chromosome"/>
</dbReference>
<dbReference type="GO" id="GO:0022857">
    <property type="term" value="F:transmembrane transporter activity"/>
    <property type="evidence" value="ECO:0007669"/>
    <property type="project" value="InterPro"/>
</dbReference>
<dbReference type="InterPro" id="IPR000060">
    <property type="entry name" value="BCCT_transptr"/>
</dbReference>
<dbReference type="PANTHER" id="PTHR30047">
    <property type="entry name" value="HIGH-AFFINITY CHOLINE TRANSPORT PROTEIN-RELATED"/>
    <property type="match status" value="1"/>
</dbReference>
<proteinExistence type="predicted"/>
<dbReference type="KEGG" id="haly:HYG82_09890"/>
<feature type="transmembrane region" description="Helical" evidence="8">
    <location>
        <begin position="20"/>
        <end position="37"/>
    </location>
</feature>
<evidence type="ECO:0000256" key="4">
    <source>
        <dbReference type="ARBA" id="ARBA00022692"/>
    </source>
</evidence>
<feature type="transmembrane region" description="Helical" evidence="8">
    <location>
        <begin position="202"/>
        <end position="225"/>
    </location>
</feature>
<feature type="transmembrane region" description="Helical" evidence="8">
    <location>
        <begin position="150"/>
        <end position="170"/>
    </location>
</feature>
<evidence type="ECO:0000256" key="5">
    <source>
        <dbReference type="ARBA" id="ARBA00022989"/>
    </source>
</evidence>
<keyword evidence="2" id="KW-0813">Transport</keyword>
<feature type="transmembrane region" description="Helical" evidence="8">
    <location>
        <begin position="57"/>
        <end position="80"/>
    </location>
</feature>
<dbReference type="Pfam" id="PF02028">
    <property type="entry name" value="BCCT"/>
    <property type="match status" value="1"/>
</dbReference>
<keyword evidence="5 8" id="KW-1133">Transmembrane helix</keyword>
<name>A0A7D5KD55_9EURY</name>
<feature type="transmembrane region" description="Helical" evidence="8">
    <location>
        <begin position="485"/>
        <end position="505"/>
    </location>
</feature>
<feature type="transmembrane region" description="Helical" evidence="8">
    <location>
        <begin position="358"/>
        <end position="382"/>
    </location>
</feature>
<feature type="region of interest" description="Disordered" evidence="7">
    <location>
        <begin position="527"/>
        <end position="547"/>
    </location>
</feature>
<comment type="subcellular location">
    <subcellularLocation>
        <location evidence="1">Cell membrane</location>
        <topology evidence="1">Multi-pass membrane protein</topology>
    </subcellularLocation>
</comment>
<feature type="transmembrane region" description="Helical" evidence="8">
    <location>
        <begin position="92"/>
        <end position="114"/>
    </location>
</feature>
<evidence type="ECO:0000256" key="3">
    <source>
        <dbReference type="ARBA" id="ARBA00022475"/>
    </source>
</evidence>
<evidence type="ECO:0000256" key="7">
    <source>
        <dbReference type="SAM" id="MobiDB-lite"/>
    </source>
</evidence>
<feature type="transmembrane region" description="Helical" evidence="8">
    <location>
        <begin position="237"/>
        <end position="259"/>
    </location>
</feature>
<feature type="transmembrane region" description="Helical" evidence="8">
    <location>
        <begin position="402"/>
        <end position="433"/>
    </location>
</feature>
<accession>A0A7D5KD55</accession>
<protein>
    <submittedName>
        <fullName evidence="9">BCCT family transporter</fullName>
    </submittedName>
</protein>
<keyword evidence="4 8" id="KW-0812">Transmembrane</keyword>
<evidence type="ECO:0000256" key="1">
    <source>
        <dbReference type="ARBA" id="ARBA00004651"/>
    </source>
</evidence>
<feature type="transmembrane region" description="Helical" evidence="8">
    <location>
        <begin position="454"/>
        <end position="473"/>
    </location>
</feature>
<evidence type="ECO:0000256" key="6">
    <source>
        <dbReference type="ARBA" id="ARBA00023136"/>
    </source>
</evidence>
<reference evidence="9 10" key="1">
    <citation type="submission" date="2020-07" db="EMBL/GenBank/DDBJ databases">
        <authorList>
            <person name="Cui H."/>
        </authorList>
    </citation>
    <scope>NUCLEOTIDE SEQUENCE [LARGE SCALE GENOMIC DNA]</scope>
    <source>
        <strain evidence="9 10">YPL8</strain>
    </source>
</reference>
<evidence type="ECO:0000256" key="8">
    <source>
        <dbReference type="SAM" id="Phobius"/>
    </source>
</evidence>
<feature type="transmembrane region" description="Helical" evidence="8">
    <location>
        <begin position="328"/>
        <end position="346"/>
    </location>
</feature>
<dbReference type="GO" id="GO:0005886">
    <property type="term" value="C:plasma membrane"/>
    <property type="evidence" value="ECO:0007669"/>
    <property type="project" value="UniProtKB-SubCell"/>
</dbReference>
<gene>
    <name evidence="9" type="ORF">HYG82_09890</name>
</gene>
<dbReference type="PANTHER" id="PTHR30047:SF7">
    <property type="entry name" value="HIGH-AFFINITY CHOLINE TRANSPORT PROTEIN"/>
    <property type="match status" value="1"/>
</dbReference>
<dbReference type="EMBL" id="CP058601">
    <property type="protein sequence ID" value="QLG49141.1"/>
    <property type="molecule type" value="Genomic_DNA"/>
</dbReference>
<evidence type="ECO:0000313" key="9">
    <source>
        <dbReference type="EMBL" id="QLG49141.1"/>
    </source>
</evidence>
<evidence type="ECO:0000313" key="10">
    <source>
        <dbReference type="Proteomes" id="UP000509241"/>
    </source>
</evidence>
<dbReference type="GeneID" id="56033603"/>
<organism evidence="9 10">
    <name type="scientific">Natrinema halophilum</name>
    <dbReference type="NCBI Taxonomy" id="1699371"/>
    <lineage>
        <taxon>Archaea</taxon>
        <taxon>Methanobacteriati</taxon>
        <taxon>Methanobacteriota</taxon>
        <taxon>Stenosarchaea group</taxon>
        <taxon>Halobacteria</taxon>
        <taxon>Halobacteriales</taxon>
        <taxon>Natrialbaceae</taxon>
        <taxon>Natrinema</taxon>
    </lineage>
</organism>
<evidence type="ECO:0000256" key="2">
    <source>
        <dbReference type="ARBA" id="ARBA00022448"/>
    </source>
</evidence>
<dbReference type="RefSeq" id="WP_179260876.1">
    <property type="nucleotide sequence ID" value="NZ_CP058601.1"/>
</dbReference>
<feature type="transmembrane region" description="Helical" evidence="8">
    <location>
        <begin position="271"/>
        <end position="293"/>
    </location>
</feature>
<keyword evidence="10" id="KW-1185">Reference proteome</keyword>
<dbReference type="AlphaFoldDB" id="A0A7D5KD55"/>
<sequence length="547" mass="58479">MSGEQKGMVDEFLEEIDPTVFLFGALLTVGVIVAFFVDQQFVSNGIAAIQSEILAYLNWALLVIVFLIVVFLLFLIVGPWGKIKMGDEDPEYSFLSFFAMLYSAGFAAGVVFWGPTEALFYYDSPSPLFGVESGTSEAIPIAIQQTLFHWALPQLAVFTIMGLAIAYFAYNYENVPLRVSSALTPIIGAENLDGPFAKVIDILAVFATIGGVATSLGFIGSQFIAGLDYQWGIDLGNVGILLVVTTMTLLFTISMVLGVNRGIRRLSNFNMILFVVLMLATFILGPTLFLLLLGSQAVGGMIADFTSMSLYTGAGTEGGTGWVNAWTVFYWAWALSWSPFAGLFIARISKGRTVREVAFTGIVATSAATIPWFTFVGGTALQYHHTGVADFSPVIANFTPEISGFILFGAFPFGTVFMIAFMVLVTTFFITSADSSTLAVSMMTTGGKARPSTINRIFWGVVLGMTAAILMIIGGEGGTSALQDAVIITGAPFAFVCFLAMLSLIKDFGSNYGQVLLQDETVLVGSSTKTEAESPAGPGGPVESDDD</sequence>
<keyword evidence="3" id="KW-1003">Cell membrane</keyword>
<dbReference type="OrthoDB" id="141573at2157"/>
<keyword evidence="6 8" id="KW-0472">Membrane</keyword>